<dbReference type="STRING" id="880071.Fleli_2128"/>
<keyword evidence="2" id="KW-0804">Transcription</keyword>
<dbReference type="PATRIC" id="fig|880071.3.peg.2115"/>
<accession>I4AKM5</accession>
<dbReference type="OrthoDB" id="9429628at2"/>
<dbReference type="EMBL" id="CP003345">
    <property type="protein sequence ID" value="AFM04510.1"/>
    <property type="molecule type" value="Genomic_DNA"/>
</dbReference>
<dbReference type="Proteomes" id="UP000006054">
    <property type="component" value="Chromosome"/>
</dbReference>
<dbReference type="HOGENOM" id="CLU_140821_0_0_10"/>
<dbReference type="AlphaFoldDB" id="I4AKM5"/>
<name>I4AKM5_BERLS</name>
<keyword evidence="4" id="KW-1185">Reference proteome</keyword>
<evidence type="ECO:0000313" key="3">
    <source>
        <dbReference type="EMBL" id="AFM04510.1"/>
    </source>
</evidence>
<dbReference type="GO" id="GO:0003677">
    <property type="term" value="F:DNA binding"/>
    <property type="evidence" value="ECO:0007669"/>
    <property type="project" value="InterPro"/>
</dbReference>
<evidence type="ECO:0000313" key="4">
    <source>
        <dbReference type="Proteomes" id="UP000006054"/>
    </source>
</evidence>
<dbReference type="eggNOG" id="ENOG5032SSJ">
    <property type="taxonomic scope" value="Bacteria"/>
</dbReference>
<gene>
    <name evidence="3" type="ordered locus">Fleli_2128</name>
</gene>
<reference evidence="4" key="1">
    <citation type="submission" date="2012-06" db="EMBL/GenBank/DDBJ databases">
        <title>The complete genome of Flexibacter litoralis DSM 6794.</title>
        <authorList>
            <person name="Lucas S."/>
            <person name="Copeland A."/>
            <person name="Lapidus A."/>
            <person name="Glavina del Rio T."/>
            <person name="Dalin E."/>
            <person name="Tice H."/>
            <person name="Bruce D."/>
            <person name="Goodwin L."/>
            <person name="Pitluck S."/>
            <person name="Peters L."/>
            <person name="Ovchinnikova G."/>
            <person name="Lu M."/>
            <person name="Kyrpides N."/>
            <person name="Mavromatis K."/>
            <person name="Ivanova N."/>
            <person name="Brettin T."/>
            <person name="Detter J.C."/>
            <person name="Han C."/>
            <person name="Larimer F."/>
            <person name="Land M."/>
            <person name="Hauser L."/>
            <person name="Markowitz V."/>
            <person name="Cheng J.-F."/>
            <person name="Hugenholtz P."/>
            <person name="Woyke T."/>
            <person name="Wu D."/>
            <person name="Spring S."/>
            <person name="Lang E."/>
            <person name="Kopitz M."/>
            <person name="Brambilla E."/>
            <person name="Klenk H.-P."/>
            <person name="Eisen J.A."/>
        </authorList>
    </citation>
    <scope>NUCLEOTIDE SEQUENCE [LARGE SCALE GENOMIC DNA]</scope>
    <source>
        <strain evidence="4">ATCC 23117 / DSM 6794 / NBRC 15988 / NCIMB 1366 / Sio-4</strain>
    </source>
</reference>
<dbReference type="SMART" id="SM01409">
    <property type="entry name" value="RNA_pol_Rpb6"/>
    <property type="match status" value="1"/>
</dbReference>
<sequence length="116" mass="13523">MSAKKFNPRRVQTANLHTRDVQAIIAATGNLYESISVISRRSRQISTETKEELNQKISEFNVGTDSLEEVFENKEQIEVSRQYERMPKSTSLATDELMEGKIFYRYRQSEERKTSL</sequence>
<dbReference type="KEGG" id="fli:Fleli_2128"/>
<evidence type="ECO:0000256" key="1">
    <source>
        <dbReference type="ARBA" id="ARBA00022478"/>
    </source>
</evidence>
<dbReference type="GO" id="GO:0006351">
    <property type="term" value="P:DNA-templated transcription"/>
    <property type="evidence" value="ECO:0007669"/>
    <property type="project" value="InterPro"/>
</dbReference>
<dbReference type="InterPro" id="IPR006110">
    <property type="entry name" value="Pol_omega/Rpo6/RPB6"/>
</dbReference>
<organism evidence="3 4">
    <name type="scientific">Bernardetia litoralis (strain ATCC 23117 / DSM 6794 / NBRC 15988 / NCIMB 1366 / Fx l1 / Sio-4)</name>
    <name type="common">Flexibacter litoralis</name>
    <dbReference type="NCBI Taxonomy" id="880071"/>
    <lineage>
        <taxon>Bacteria</taxon>
        <taxon>Pseudomonadati</taxon>
        <taxon>Bacteroidota</taxon>
        <taxon>Cytophagia</taxon>
        <taxon>Cytophagales</taxon>
        <taxon>Bernardetiaceae</taxon>
        <taxon>Bernardetia</taxon>
    </lineage>
</organism>
<evidence type="ECO:0000256" key="2">
    <source>
        <dbReference type="ARBA" id="ARBA00023163"/>
    </source>
</evidence>
<protein>
    <submittedName>
        <fullName evidence="3">RNA polymerase Rpb6</fullName>
    </submittedName>
</protein>
<dbReference type="GO" id="GO:0003899">
    <property type="term" value="F:DNA-directed RNA polymerase activity"/>
    <property type="evidence" value="ECO:0007669"/>
    <property type="project" value="InterPro"/>
</dbReference>
<dbReference type="Pfam" id="PF01192">
    <property type="entry name" value="RNA_pol_Rpb6"/>
    <property type="match status" value="1"/>
</dbReference>
<proteinExistence type="predicted"/>
<keyword evidence="1" id="KW-0240">DNA-directed RNA polymerase</keyword>
<dbReference type="RefSeq" id="WP_014797957.1">
    <property type="nucleotide sequence ID" value="NC_018018.1"/>
</dbReference>
<dbReference type="GO" id="GO:0000428">
    <property type="term" value="C:DNA-directed RNA polymerase complex"/>
    <property type="evidence" value="ECO:0007669"/>
    <property type="project" value="UniProtKB-KW"/>
</dbReference>